<name>A0A8J7W9V8_9EURY</name>
<dbReference type="SUPFAM" id="SSF54862">
    <property type="entry name" value="4Fe-4S ferredoxins"/>
    <property type="match status" value="1"/>
</dbReference>
<proteinExistence type="predicted"/>
<dbReference type="InterPro" id="IPR017896">
    <property type="entry name" value="4Fe4S_Fe-S-bd"/>
</dbReference>
<reference evidence="2" key="1">
    <citation type="submission" date="2014-12" db="EMBL/GenBank/DDBJ databases">
        <authorList>
            <person name="Huang H.-H."/>
            <person name="Chen S.-C."/>
            <person name="Lai M.-C."/>
        </authorList>
    </citation>
    <scope>NUCLEOTIDE SEQUENCE</scope>
    <source>
        <strain evidence="2">K1F9705b</strain>
    </source>
</reference>
<sequence>MKRQIISINEELCTGCGECIPDCPEGAIQIIDGKARLVSDLYCDGLGACIGTCPEGAISVIEREAEPYDEWAVMRSIVSKGEGVIRAHLAHLDAHDQMDLYEQAIAYLQEHDIPVPYHERGPQECQCSPSGCPGTASRSISRDDRGMPGMVDLPSELRQWPVQLRLINPAAPCFDDADLLISADCVPYAYGNFHAGLLKDRVVVNLCPKLDTDLEGYIQILVEIFTLHTIRSITIAHMEVPCCSAVHYILERALEEAGVEIPIDNVVITVNGEIRS</sequence>
<evidence type="ECO:0000259" key="1">
    <source>
        <dbReference type="PROSITE" id="PS51379"/>
    </source>
</evidence>
<feature type="domain" description="4Fe-4S ferredoxin-type" evidence="1">
    <location>
        <begin position="34"/>
        <end position="63"/>
    </location>
</feature>
<dbReference type="RefSeq" id="WP_211530433.1">
    <property type="nucleotide sequence ID" value="NZ_JWHL01000004.1"/>
</dbReference>
<dbReference type="InterPro" id="IPR052911">
    <property type="entry name" value="Corrinoid_activation_enz"/>
</dbReference>
<dbReference type="Proteomes" id="UP000730161">
    <property type="component" value="Unassembled WGS sequence"/>
</dbReference>
<dbReference type="Gene3D" id="3.30.70.20">
    <property type="match status" value="1"/>
</dbReference>
<gene>
    <name evidence="2" type="ORF">RJ53_04440</name>
</gene>
<protein>
    <submittedName>
        <fullName evidence="2">4Fe-4S ferredoxin</fullName>
    </submittedName>
</protein>
<dbReference type="OrthoDB" id="15347at2157"/>
<dbReference type="PROSITE" id="PS00198">
    <property type="entry name" value="4FE4S_FER_1"/>
    <property type="match status" value="1"/>
</dbReference>
<feature type="domain" description="4Fe-4S ferredoxin-type" evidence="1">
    <location>
        <begin position="4"/>
        <end position="33"/>
    </location>
</feature>
<dbReference type="GO" id="GO:0016491">
    <property type="term" value="F:oxidoreductase activity"/>
    <property type="evidence" value="ECO:0007669"/>
    <property type="project" value="UniProtKB-ARBA"/>
</dbReference>
<accession>A0A8J7W9V8</accession>
<evidence type="ECO:0000313" key="3">
    <source>
        <dbReference type="Proteomes" id="UP000730161"/>
    </source>
</evidence>
<dbReference type="InterPro" id="IPR017900">
    <property type="entry name" value="4Fe4S_Fe_S_CS"/>
</dbReference>
<dbReference type="PANTHER" id="PTHR42895:SF1">
    <property type="entry name" value="IRON-SULFUR CLUSTER PROTEIN"/>
    <property type="match status" value="1"/>
</dbReference>
<dbReference type="PANTHER" id="PTHR42895">
    <property type="entry name" value="IRON-SULFUR CLUSTER-BINDING PROTEIN-RELATED"/>
    <property type="match status" value="1"/>
</dbReference>
<dbReference type="PROSITE" id="PS51379">
    <property type="entry name" value="4FE4S_FER_2"/>
    <property type="match status" value="2"/>
</dbReference>
<dbReference type="EMBL" id="JWHL01000004">
    <property type="protein sequence ID" value="MBR1368797.1"/>
    <property type="molecule type" value="Genomic_DNA"/>
</dbReference>
<dbReference type="Pfam" id="PF13237">
    <property type="entry name" value="Fer4_10"/>
    <property type="match status" value="1"/>
</dbReference>
<organism evidence="2 3">
    <name type="scientific">Methanocalculus chunghsingensis</name>
    <dbReference type="NCBI Taxonomy" id="156457"/>
    <lineage>
        <taxon>Archaea</taxon>
        <taxon>Methanobacteriati</taxon>
        <taxon>Methanobacteriota</taxon>
        <taxon>Stenosarchaea group</taxon>
        <taxon>Methanomicrobia</taxon>
        <taxon>Methanomicrobiales</taxon>
        <taxon>Methanocalculaceae</taxon>
        <taxon>Methanocalculus</taxon>
    </lineage>
</organism>
<dbReference type="AlphaFoldDB" id="A0A8J7W9V8"/>
<comment type="caution">
    <text evidence="2">The sequence shown here is derived from an EMBL/GenBank/DDBJ whole genome shotgun (WGS) entry which is preliminary data.</text>
</comment>
<keyword evidence="3" id="KW-1185">Reference proteome</keyword>
<evidence type="ECO:0000313" key="2">
    <source>
        <dbReference type="EMBL" id="MBR1368797.1"/>
    </source>
</evidence>